<dbReference type="CDD" id="cd01189">
    <property type="entry name" value="INT_ICEBs1_C_like"/>
    <property type="match status" value="1"/>
</dbReference>
<dbReference type="eggNOG" id="COG0582">
    <property type="taxonomic scope" value="Bacteria"/>
</dbReference>
<dbReference type="InterPro" id="IPR050090">
    <property type="entry name" value="Tyrosine_recombinase_XerCD"/>
</dbReference>
<evidence type="ECO:0000259" key="6">
    <source>
        <dbReference type="PROSITE" id="PS51898"/>
    </source>
</evidence>
<sequence length="403" mass="47098">MEDKLMAKKQDRYLQKRDNTFYFRKKHNGKVFKRSLNTTDKRTARDLRNFYLRNLVEYGQLDAPEKVDYDVITFGEVAKEWASIHKKEVRYSTWPDYVSSMNGHILPNFKDMPIAEITYGDVLKFRSGLKVGAKRANNILVPMKSVFDYADREGIIQDNVMRKIKRLSEEAPEIHPFSYDEVNRLLDAVHPWYQPYLIVAFFTGMRAGEQNGLCWSDFLEDMQPEPRIFIRKTYVYKKDGIPKTKKSKRYIKCLPQVLEALSEQRKLTGKNKHIFLTIDGRRMTPDHIRKEVWIPALEKAGIEYRPPIQTRHTFATMMLSAGEDIGWVQNMLGHSSLQMIFQRYYAWVPEKTRSDGHAFMKYVGCLSVTQKQDAGSAGEIKVKTDEGCTNLVPLDKYRHKKRG</sequence>
<dbReference type="PROSITE" id="PS51900">
    <property type="entry name" value="CB"/>
    <property type="match status" value="1"/>
</dbReference>
<keyword evidence="2" id="KW-0229">DNA integration</keyword>
<evidence type="ECO:0000256" key="1">
    <source>
        <dbReference type="ARBA" id="ARBA00008857"/>
    </source>
</evidence>
<keyword evidence="9" id="KW-1185">Reference proteome</keyword>
<organism evidence="8 9">
    <name type="scientific">Desulfosudis oleivorans (strain DSM 6200 / JCM 39069 / Hxd3)</name>
    <name type="common">Desulfococcus oleovorans</name>
    <dbReference type="NCBI Taxonomy" id="96561"/>
    <lineage>
        <taxon>Bacteria</taxon>
        <taxon>Pseudomonadati</taxon>
        <taxon>Thermodesulfobacteriota</taxon>
        <taxon>Desulfobacteria</taxon>
        <taxon>Desulfobacterales</taxon>
        <taxon>Desulfosudaceae</taxon>
        <taxon>Desulfosudis</taxon>
    </lineage>
</organism>
<reference evidence="8 9" key="1">
    <citation type="submission" date="2007-10" db="EMBL/GenBank/DDBJ databases">
        <title>Complete sequence of Desulfococcus oleovorans Hxd3.</title>
        <authorList>
            <consortium name="US DOE Joint Genome Institute"/>
            <person name="Copeland A."/>
            <person name="Lucas S."/>
            <person name="Lapidus A."/>
            <person name="Barry K."/>
            <person name="Glavina del Rio T."/>
            <person name="Dalin E."/>
            <person name="Tice H."/>
            <person name="Pitluck S."/>
            <person name="Kiss H."/>
            <person name="Brettin T."/>
            <person name="Bruce D."/>
            <person name="Detter J.C."/>
            <person name="Han C."/>
            <person name="Schmutz J."/>
            <person name="Larimer F."/>
            <person name="Land M."/>
            <person name="Hauser L."/>
            <person name="Kyrpides N."/>
            <person name="Kim E."/>
            <person name="Wawrik B."/>
            <person name="Richardson P."/>
        </authorList>
    </citation>
    <scope>NUCLEOTIDE SEQUENCE [LARGE SCALE GENOMIC DNA]</scope>
    <source>
        <strain evidence="9">DSM 6200 / JCM 39069 / Hxd3</strain>
    </source>
</reference>
<dbReference type="EMBL" id="CP000859">
    <property type="protein sequence ID" value="ABW66098.1"/>
    <property type="molecule type" value="Genomic_DNA"/>
</dbReference>
<evidence type="ECO:0000313" key="9">
    <source>
        <dbReference type="Proteomes" id="UP000008561"/>
    </source>
</evidence>
<dbReference type="GO" id="GO:0006310">
    <property type="term" value="P:DNA recombination"/>
    <property type="evidence" value="ECO:0007669"/>
    <property type="project" value="UniProtKB-KW"/>
</dbReference>
<dbReference type="GO" id="GO:0003677">
    <property type="term" value="F:DNA binding"/>
    <property type="evidence" value="ECO:0007669"/>
    <property type="project" value="UniProtKB-UniRule"/>
</dbReference>
<dbReference type="Pfam" id="PF14659">
    <property type="entry name" value="Phage_int_SAM_3"/>
    <property type="match status" value="1"/>
</dbReference>
<dbReference type="InterPro" id="IPR002104">
    <property type="entry name" value="Integrase_catalytic"/>
</dbReference>
<dbReference type="Pfam" id="PF00589">
    <property type="entry name" value="Phage_integrase"/>
    <property type="match status" value="1"/>
</dbReference>
<evidence type="ECO:0000256" key="4">
    <source>
        <dbReference type="ARBA" id="ARBA00023172"/>
    </source>
</evidence>
<comment type="similarity">
    <text evidence="1">Belongs to the 'phage' integrase family.</text>
</comment>
<dbReference type="InterPro" id="IPR010998">
    <property type="entry name" value="Integrase_recombinase_N"/>
</dbReference>
<keyword evidence="4" id="KW-0233">DNA recombination</keyword>
<dbReference type="Gene3D" id="1.10.443.10">
    <property type="entry name" value="Intergrase catalytic core"/>
    <property type="match status" value="1"/>
</dbReference>
<name>A8ZS80_DESOH</name>
<dbReference type="HOGENOM" id="CLU_027562_8_2_7"/>
<evidence type="ECO:0000256" key="5">
    <source>
        <dbReference type="PROSITE-ProRule" id="PRU01248"/>
    </source>
</evidence>
<dbReference type="AlphaFoldDB" id="A8ZS80"/>
<dbReference type="GO" id="GO:0015074">
    <property type="term" value="P:DNA integration"/>
    <property type="evidence" value="ECO:0007669"/>
    <property type="project" value="UniProtKB-KW"/>
</dbReference>
<proteinExistence type="inferred from homology"/>
<dbReference type="Gene3D" id="1.10.150.130">
    <property type="match status" value="1"/>
</dbReference>
<dbReference type="PANTHER" id="PTHR30349:SF64">
    <property type="entry name" value="PROPHAGE INTEGRASE INTD-RELATED"/>
    <property type="match status" value="1"/>
</dbReference>
<dbReference type="PROSITE" id="PS51898">
    <property type="entry name" value="TYR_RECOMBINASE"/>
    <property type="match status" value="1"/>
</dbReference>
<dbReference type="PANTHER" id="PTHR30349">
    <property type="entry name" value="PHAGE INTEGRASE-RELATED"/>
    <property type="match status" value="1"/>
</dbReference>
<dbReference type="InterPro" id="IPR013762">
    <property type="entry name" value="Integrase-like_cat_sf"/>
</dbReference>
<dbReference type="Proteomes" id="UP000008561">
    <property type="component" value="Chromosome"/>
</dbReference>
<feature type="domain" description="Core-binding (CB)" evidence="7">
    <location>
        <begin position="72"/>
        <end position="151"/>
    </location>
</feature>
<accession>A8ZS80</accession>
<dbReference type="InterPro" id="IPR011010">
    <property type="entry name" value="DNA_brk_join_enz"/>
</dbReference>
<dbReference type="InterPro" id="IPR044068">
    <property type="entry name" value="CB"/>
</dbReference>
<gene>
    <name evidence="8" type="ordered locus">Dole_0288</name>
</gene>
<feature type="domain" description="Tyr recombinase" evidence="6">
    <location>
        <begin position="172"/>
        <end position="357"/>
    </location>
</feature>
<keyword evidence="3 5" id="KW-0238">DNA-binding</keyword>
<dbReference type="SUPFAM" id="SSF56349">
    <property type="entry name" value="DNA breaking-rejoining enzymes"/>
    <property type="match status" value="1"/>
</dbReference>
<evidence type="ECO:0000256" key="2">
    <source>
        <dbReference type="ARBA" id="ARBA00022908"/>
    </source>
</evidence>
<evidence type="ECO:0000313" key="8">
    <source>
        <dbReference type="EMBL" id="ABW66098.1"/>
    </source>
</evidence>
<evidence type="ECO:0000256" key="3">
    <source>
        <dbReference type="ARBA" id="ARBA00023125"/>
    </source>
</evidence>
<evidence type="ECO:0000259" key="7">
    <source>
        <dbReference type="PROSITE" id="PS51900"/>
    </source>
</evidence>
<dbReference type="InterPro" id="IPR004107">
    <property type="entry name" value="Integrase_SAM-like_N"/>
</dbReference>
<dbReference type="KEGG" id="dol:Dole_0288"/>
<protein>
    <submittedName>
        <fullName evidence="8">Integrase family protein</fullName>
    </submittedName>
</protein>